<proteinExistence type="predicted"/>
<evidence type="ECO:0000313" key="2">
    <source>
        <dbReference type="EnsemblMetazoa" id="GBRI005838-PA"/>
    </source>
</evidence>
<name>A0A1A9W4D1_9MUSC</name>
<evidence type="ECO:0000313" key="3">
    <source>
        <dbReference type="Proteomes" id="UP000091820"/>
    </source>
</evidence>
<keyword evidence="1" id="KW-1133">Transmembrane helix</keyword>
<reference evidence="3" key="1">
    <citation type="submission" date="2014-03" db="EMBL/GenBank/DDBJ databases">
        <authorList>
            <person name="Aksoy S."/>
            <person name="Warren W."/>
            <person name="Wilson R.K."/>
        </authorList>
    </citation>
    <scope>NUCLEOTIDE SEQUENCE [LARGE SCALE GENOMIC DNA]</scope>
    <source>
        <strain evidence="3">IAEA</strain>
    </source>
</reference>
<dbReference type="VEuPathDB" id="VectorBase:GBRI005838"/>
<dbReference type="AlphaFoldDB" id="A0A1A9W4D1"/>
<protein>
    <submittedName>
        <fullName evidence="2">Uncharacterized protein</fullName>
    </submittedName>
</protein>
<dbReference type="Proteomes" id="UP000091820">
    <property type="component" value="Unassembled WGS sequence"/>
</dbReference>
<keyword evidence="1" id="KW-0472">Membrane</keyword>
<feature type="transmembrane region" description="Helical" evidence="1">
    <location>
        <begin position="169"/>
        <end position="195"/>
    </location>
</feature>
<keyword evidence="3" id="KW-1185">Reference proteome</keyword>
<dbReference type="EnsemblMetazoa" id="GBRI005838-RA">
    <property type="protein sequence ID" value="GBRI005838-PA"/>
    <property type="gene ID" value="GBRI005838"/>
</dbReference>
<sequence>MSTCPSMFNQAKIVLTYKSTLFELLQMNLDSRKMWRYRILILILQILLHFITKQAQSAANSDIQVNKSLFLPYVLKTNVQGNIGQQSNLHYIQEDNKRDQRGYYTHGIEMASNASRIAEYQLGKANWNRVATYTNPANNLLLGSYLAGSDRWINYQDNLPYPISTPICYPVVLITLLITNLAVASYVIFIAASLFPRLLAFGGTALSLFHDFLKYNCLEIPAL</sequence>
<reference evidence="2" key="2">
    <citation type="submission" date="2020-05" db="UniProtKB">
        <authorList>
            <consortium name="EnsemblMetazoa"/>
        </authorList>
    </citation>
    <scope>IDENTIFICATION</scope>
    <source>
        <strain evidence="2">IAEA</strain>
    </source>
</reference>
<evidence type="ECO:0000256" key="1">
    <source>
        <dbReference type="SAM" id="Phobius"/>
    </source>
</evidence>
<feature type="transmembrane region" description="Helical" evidence="1">
    <location>
        <begin position="35"/>
        <end position="52"/>
    </location>
</feature>
<organism evidence="2 3">
    <name type="scientific">Glossina brevipalpis</name>
    <dbReference type="NCBI Taxonomy" id="37001"/>
    <lineage>
        <taxon>Eukaryota</taxon>
        <taxon>Metazoa</taxon>
        <taxon>Ecdysozoa</taxon>
        <taxon>Arthropoda</taxon>
        <taxon>Hexapoda</taxon>
        <taxon>Insecta</taxon>
        <taxon>Pterygota</taxon>
        <taxon>Neoptera</taxon>
        <taxon>Endopterygota</taxon>
        <taxon>Diptera</taxon>
        <taxon>Brachycera</taxon>
        <taxon>Muscomorpha</taxon>
        <taxon>Hippoboscoidea</taxon>
        <taxon>Glossinidae</taxon>
        <taxon>Glossina</taxon>
    </lineage>
</organism>
<keyword evidence="1" id="KW-0812">Transmembrane</keyword>
<accession>A0A1A9W4D1</accession>